<reference evidence="1" key="1">
    <citation type="submission" date="2014-11" db="EMBL/GenBank/DDBJ databases">
        <authorList>
            <person name="Amaro Gonzalez C."/>
        </authorList>
    </citation>
    <scope>NUCLEOTIDE SEQUENCE</scope>
</reference>
<accession>A0A0E9XY06</accession>
<organism evidence="1">
    <name type="scientific">Anguilla anguilla</name>
    <name type="common">European freshwater eel</name>
    <name type="synonym">Muraena anguilla</name>
    <dbReference type="NCBI Taxonomy" id="7936"/>
    <lineage>
        <taxon>Eukaryota</taxon>
        <taxon>Metazoa</taxon>
        <taxon>Chordata</taxon>
        <taxon>Craniata</taxon>
        <taxon>Vertebrata</taxon>
        <taxon>Euteleostomi</taxon>
        <taxon>Actinopterygii</taxon>
        <taxon>Neopterygii</taxon>
        <taxon>Teleostei</taxon>
        <taxon>Anguilliformes</taxon>
        <taxon>Anguillidae</taxon>
        <taxon>Anguilla</taxon>
    </lineage>
</organism>
<sequence length="37" mass="4424">MAHSYTCYIAHSYTYDTITVRFTLSNSNIQLYMRETQ</sequence>
<evidence type="ECO:0000313" key="1">
    <source>
        <dbReference type="EMBL" id="JAI07618.1"/>
    </source>
</evidence>
<dbReference type="AlphaFoldDB" id="A0A0E9XY06"/>
<protein>
    <submittedName>
        <fullName evidence="1">Uncharacterized protein</fullName>
    </submittedName>
</protein>
<proteinExistence type="predicted"/>
<name>A0A0E9XY06_ANGAN</name>
<dbReference type="EMBL" id="GBXM01000960">
    <property type="protein sequence ID" value="JAI07618.1"/>
    <property type="molecule type" value="Transcribed_RNA"/>
</dbReference>
<reference evidence="1" key="2">
    <citation type="journal article" date="2015" name="Fish Shellfish Immunol.">
        <title>Early steps in the European eel (Anguilla anguilla)-Vibrio vulnificus interaction in the gills: Role of the RtxA13 toxin.</title>
        <authorList>
            <person name="Callol A."/>
            <person name="Pajuelo D."/>
            <person name="Ebbesson L."/>
            <person name="Teles M."/>
            <person name="MacKenzie S."/>
            <person name="Amaro C."/>
        </authorList>
    </citation>
    <scope>NUCLEOTIDE SEQUENCE</scope>
</reference>